<evidence type="ECO:0000256" key="1">
    <source>
        <dbReference type="SAM" id="SignalP"/>
    </source>
</evidence>
<feature type="chain" id="PRO_5045095627" description="Concanavalin A-like lectin/glucanases superfamily protein" evidence="1">
    <location>
        <begin position="24"/>
        <end position="227"/>
    </location>
</feature>
<dbReference type="Proteomes" id="UP001184150">
    <property type="component" value="Unassembled WGS sequence"/>
</dbReference>
<dbReference type="EMBL" id="JAVDRD010000008">
    <property type="protein sequence ID" value="MDR6512266.1"/>
    <property type="molecule type" value="Genomic_DNA"/>
</dbReference>
<reference evidence="2 3" key="1">
    <citation type="submission" date="2023-07" db="EMBL/GenBank/DDBJ databases">
        <title>Sorghum-associated microbial communities from plants grown in Nebraska, USA.</title>
        <authorList>
            <person name="Schachtman D."/>
        </authorList>
    </citation>
    <scope>NUCLEOTIDE SEQUENCE [LARGE SCALE GENOMIC DNA]</scope>
    <source>
        <strain evidence="2 3">DS1027</strain>
    </source>
</reference>
<proteinExistence type="predicted"/>
<protein>
    <recommendedName>
        <fullName evidence="4">Concanavalin A-like lectin/glucanases superfamily protein</fullName>
    </recommendedName>
</protein>
<evidence type="ECO:0000313" key="2">
    <source>
        <dbReference type="EMBL" id="MDR6512266.1"/>
    </source>
</evidence>
<comment type="caution">
    <text evidence="2">The sequence shown here is derived from an EMBL/GenBank/DDBJ whole genome shotgun (WGS) entry which is preliminary data.</text>
</comment>
<dbReference type="Gene3D" id="2.60.120.200">
    <property type="match status" value="1"/>
</dbReference>
<dbReference type="Pfam" id="PF13385">
    <property type="entry name" value="Laminin_G_3"/>
    <property type="match status" value="1"/>
</dbReference>
<keyword evidence="3" id="KW-1185">Reference proteome</keyword>
<name>A0ABU1MPI2_9SPHN</name>
<sequence length="227" mass="24448">MIARRLGALALAALALAPGLAMARQVVWRFDNLARIGHLAPKVLGHPRVERSAVGKAVAFDGQNDALILPRHPLAGAARFTAEAVFRPDGGAFEQRWLHLASDDVPGRPPGETRMLFEIRVVGASWYLDTFVKGAGYSQVLVDPARLHPLGRWYHVAQTYDGTTYRSYVNGVLEGEARVAFAPQGPGSSSVGMRRNGVNHFHGAIALARFTTAALAPKAFLPAPSPR</sequence>
<dbReference type="RefSeq" id="WP_062784029.1">
    <property type="nucleotide sequence ID" value="NZ_CP140001.1"/>
</dbReference>
<organism evidence="2 3">
    <name type="scientific">Novosphingobium capsulatum</name>
    <dbReference type="NCBI Taxonomy" id="13688"/>
    <lineage>
        <taxon>Bacteria</taxon>
        <taxon>Pseudomonadati</taxon>
        <taxon>Pseudomonadota</taxon>
        <taxon>Alphaproteobacteria</taxon>
        <taxon>Sphingomonadales</taxon>
        <taxon>Sphingomonadaceae</taxon>
        <taxon>Novosphingobium</taxon>
    </lineage>
</organism>
<dbReference type="SUPFAM" id="SSF49899">
    <property type="entry name" value="Concanavalin A-like lectins/glucanases"/>
    <property type="match status" value="1"/>
</dbReference>
<keyword evidence="1" id="KW-0732">Signal</keyword>
<evidence type="ECO:0008006" key="4">
    <source>
        <dbReference type="Google" id="ProtNLM"/>
    </source>
</evidence>
<gene>
    <name evidence="2" type="ORF">J2792_003149</name>
</gene>
<accession>A0ABU1MPI2</accession>
<dbReference type="InterPro" id="IPR013320">
    <property type="entry name" value="ConA-like_dom_sf"/>
</dbReference>
<evidence type="ECO:0000313" key="3">
    <source>
        <dbReference type="Proteomes" id="UP001184150"/>
    </source>
</evidence>
<feature type="signal peptide" evidence="1">
    <location>
        <begin position="1"/>
        <end position="23"/>
    </location>
</feature>